<evidence type="ECO:0008006" key="5">
    <source>
        <dbReference type="Google" id="ProtNLM"/>
    </source>
</evidence>
<evidence type="ECO:0000256" key="1">
    <source>
        <dbReference type="ARBA" id="ARBA00006484"/>
    </source>
</evidence>
<accession>A0A1Y1Y711</accession>
<dbReference type="PANTHER" id="PTHR24321:SF8">
    <property type="entry name" value="ESTRADIOL 17-BETA-DEHYDROGENASE 8-RELATED"/>
    <property type="match status" value="1"/>
</dbReference>
<dbReference type="CDD" id="cd05233">
    <property type="entry name" value="SDR_c"/>
    <property type="match status" value="1"/>
</dbReference>
<dbReference type="GO" id="GO:0016491">
    <property type="term" value="F:oxidoreductase activity"/>
    <property type="evidence" value="ECO:0007669"/>
    <property type="project" value="UniProtKB-KW"/>
</dbReference>
<evidence type="ECO:0000256" key="2">
    <source>
        <dbReference type="ARBA" id="ARBA00023002"/>
    </source>
</evidence>
<organism evidence="3 4">
    <name type="scientific">Clohesyomyces aquaticus</name>
    <dbReference type="NCBI Taxonomy" id="1231657"/>
    <lineage>
        <taxon>Eukaryota</taxon>
        <taxon>Fungi</taxon>
        <taxon>Dikarya</taxon>
        <taxon>Ascomycota</taxon>
        <taxon>Pezizomycotina</taxon>
        <taxon>Dothideomycetes</taxon>
        <taxon>Pleosporomycetidae</taxon>
        <taxon>Pleosporales</taxon>
        <taxon>Lindgomycetaceae</taxon>
        <taxon>Clohesyomyces</taxon>
    </lineage>
</organism>
<proteinExistence type="inferred from homology"/>
<dbReference type="AlphaFoldDB" id="A0A1Y1Y711"/>
<reference evidence="3 4" key="1">
    <citation type="submission" date="2016-07" db="EMBL/GenBank/DDBJ databases">
        <title>Pervasive Adenine N6-methylation of Active Genes in Fungi.</title>
        <authorList>
            <consortium name="DOE Joint Genome Institute"/>
            <person name="Mondo S.J."/>
            <person name="Dannebaum R.O."/>
            <person name="Kuo R.C."/>
            <person name="Labutti K."/>
            <person name="Haridas S."/>
            <person name="Kuo A."/>
            <person name="Salamov A."/>
            <person name="Ahrendt S.R."/>
            <person name="Lipzen A."/>
            <person name="Sullivan W."/>
            <person name="Andreopoulos W.B."/>
            <person name="Clum A."/>
            <person name="Lindquist E."/>
            <person name="Daum C."/>
            <person name="Ramamoorthy G.K."/>
            <person name="Gryganskyi A."/>
            <person name="Culley D."/>
            <person name="Magnuson J.K."/>
            <person name="James T.Y."/>
            <person name="O'Malley M.A."/>
            <person name="Stajich J.E."/>
            <person name="Spatafora J.W."/>
            <person name="Visel A."/>
            <person name="Grigoriev I.V."/>
        </authorList>
    </citation>
    <scope>NUCLEOTIDE SEQUENCE [LARGE SCALE GENOMIC DNA]</scope>
    <source>
        <strain evidence="3 4">CBS 115471</strain>
    </source>
</reference>
<gene>
    <name evidence="3" type="ORF">BCR34DRAFT_580464</name>
</gene>
<dbReference type="EMBL" id="MCFA01000337">
    <property type="protein sequence ID" value="ORX93516.1"/>
    <property type="molecule type" value="Genomic_DNA"/>
</dbReference>
<sequence length="248" mass="26356">MPSHPSLSILRFPPDLKMTLLSPDLSLGLTSTHVLITGGAGLIGSVVVSHFLATGSRVSSLDISYTSSSVPPHENCTVIPCDISSEPSIKTAFATAVEKNGPVEVCVALASLDLSVLKGTSFVDADFGQLKKVLDVNVAGTWLTSREWLRGLKKVREQGEDGGKKLRNVALVIIGSESGHFGERGWVDYSMGKSAVQGGLLMSLRAEVGRVWEGARVCIPCKGLRALTLLSYSLRRKSIPGEGLVVEN</sequence>
<evidence type="ECO:0000313" key="3">
    <source>
        <dbReference type="EMBL" id="ORX93516.1"/>
    </source>
</evidence>
<name>A0A1Y1Y711_9PLEO</name>
<evidence type="ECO:0000313" key="4">
    <source>
        <dbReference type="Proteomes" id="UP000193144"/>
    </source>
</evidence>
<keyword evidence="4" id="KW-1185">Reference proteome</keyword>
<dbReference type="STRING" id="1231657.A0A1Y1Y711"/>
<dbReference type="InterPro" id="IPR002347">
    <property type="entry name" value="SDR_fam"/>
</dbReference>
<dbReference type="OrthoDB" id="10253736at2759"/>
<dbReference type="PANTHER" id="PTHR24321">
    <property type="entry name" value="DEHYDROGENASES, SHORT CHAIN"/>
    <property type="match status" value="1"/>
</dbReference>
<dbReference type="Gene3D" id="3.40.50.720">
    <property type="entry name" value="NAD(P)-binding Rossmann-like Domain"/>
    <property type="match status" value="1"/>
</dbReference>
<protein>
    <recommendedName>
        <fullName evidence="5">NAD(P)-binding protein</fullName>
    </recommendedName>
</protein>
<comment type="caution">
    <text evidence="3">The sequence shown here is derived from an EMBL/GenBank/DDBJ whole genome shotgun (WGS) entry which is preliminary data.</text>
</comment>
<dbReference type="SUPFAM" id="SSF51735">
    <property type="entry name" value="NAD(P)-binding Rossmann-fold domains"/>
    <property type="match status" value="1"/>
</dbReference>
<keyword evidence="2" id="KW-0560">Oxidoreductase</keyword>
<comment type="similarity">
    <text evidence="1">Belongs to the short-chain dehydrogenases/reductases (SDR) family.</text>
</comment>
<dbReference type="Pfam" id="PF00106">
    <property type="entry name" value="adh_short"/>
    <property type="match status" value="1"/>
</dbReference>
<dbReference type="InterPro" id="IPR036291">
    <property type="entry name" value="NAD(P)-bd_dom_sf"/>
</dbReference>
<dbReference type="Proteomes" id="UP000193144">
    <property type="component" value="Unassembled WGS sequence"/>
</dbReference>